<evidence type="ECO:0000256" key="4">
    <source>
        <dbReference type="ARBA" id="ARBA00022880"/>
    </source>
</evidence>
<feature type="compositionally biased region" description="Basic residues" evidence="8">
    <location>
        <begin position="1092"/>
        <end position="1106"/>
    </location>
</feature>
<keyword evidence="5" id="KW-0539">Nucleus</keyword>
<dbReference type="GO" id="GO:0031298">
    <property type="term" value="C:replication fork protection complex"/>
    <property type="evidence" value="ECO:0007669"/>
    <property type="project" value="TreeGrafter"/>
</dbReference>
<keyword evidence="4" id="KW-0236">DNA replication inhibitor</keyword>
<organism evidence="10 11">
    <name type="scientific">Ascobolus immersus RN42</name>
    <dbReference type="NCBI Taxonomy" id="1160509"/>
    <lineage>
        <taxon>Eukaryota</taxon>
        <taxon>Fungi</taxon>
        <taxon>Dikarya</taxon>
        <taxon>Ascomycota</taxon>
        <taxon>Pezizomycotina</taxon>
        <taxon>Pezizomycetes</taxon>
        <taxon>Pezizales</taxon>
        <taxon>Ascobolaceae</taxon>
        <taxon>Ascobolus</taxon>
    </lineage>
</organism>
<evidence type="ECO:0000256" key="6">
    <source>
        <dbReference type="ARBA" id="ARBA00023254"/>
    </source>
</evidence>
<dbReference type="GO" id="GO:0051321">
    <property type="term" value="P:meiotic cell cycle"/>
    <property type="evidence" value="ECO:0007669"/>
    <property type="project" value="UniProtKB-KW"/>
</dbReference>
<dbReference type="OrthoDB" id="310853at2759"/>
<feature type="compositionally biased region" description="Basic and acidic residues" evidence="8">
    <location>
        <begin position="10"/>
        <end position="23"/>
    </location>
</feature>
<protein>
    <recommendedName>
        <fullName evidence="3">Topoisomerase 1-associated factor 1</fullName>
    </recommendedName>
</protein>
<feature type="compositionally biased region" description="Basic residues" evidence="8">
    <location>
        <begin position="1136"/>
        <end position="1148"/>
    </location>
</feature>
<dbReference type="AlphaFoldDB" id="A0A3N4I9E3"/>
<feature type="compositionally biased region" description="Gly residues" evidence="8">
    <location>
        <begin position="938"/>
        <end position="949"/>
    </location>
</feature>
<keyword evidence="11" id="KW-1185">Reference proteome</keyword>
<dbReference type="PANTHER" id="PTHR22940:SF4">
    <property type="entry name" value="PROTEIN TIMELESS HOMOLOG"/>
    <property type="match status" value="1"/>
</dbReference>
<feature type="region of interest" description="Disordered" evidence="8">
    <location>
        <begin position="566"/>
        <end position="593"/>
    </location>
</feature>
<evidence type="ECO:0000256" key="1">
    <source>
        <dbReference type="ARBA" id="ARBA00004123"/>
    </source>
</evidence>
<evidence type="ECO:0000256" key="8">
    <source>
        <dbReference type="SAM" id="MobiDB-lite"/>
    </source>
</evidence>
<evidence type="ECO:0000256" key="3">
    <source>
        <dbReference type="ARBA" id="ARBA00021529"/>
    </source>
</evidence>
<feature type="domain" description="Timeless N-terminal" evidence="9">
    <location>
        <begin position="53"/>
        <end position="318"/>
    </location>
</feature>
<feature type="compositionally biased region" description="Acidic residues" evidence="8">
    <location>
        <begin position="1071"/>
        <end position="1084"/>
    </location>
</feature>
<feature type="region of interest" description="Disordered" evidence="8">
    <location>
        <begin position="1"/>
        <end position="23"/>
    </location>
</feature>
<evidence type="ECO:0000256" key="5">
    <source>
        <dbReference type="ARBA" id="ARBA00023242"/>
    </source>
</evidence>
<feature type="region of interest" description="Disordered" evidence="8">
    <location>
        <begin position="899"/>
        <end position="1019"/>
    </location>
</feature>
<feature type="compositionally biased region" description="Basic residues" evidence="8">
    <location>
        <begin position="566"/>
        <end position="577"/>
    </location>
</feature>
<dbReference type="GO" id="GO:0000076">
    <property type="term" value="P:DNA replication checkpoint signaling"/>
    <property type="evidence" value="ECO:0007669"/>
    <property type="project" value="TreeGrafter"/>
</dbReference>
<evidence type="ECO:0000313" key="11">
    <source>
        <dbReference type="Proteomes" id="UP000275078"/>
    </source>
</evidence>
<dbReference type="STRING" id="1160509.A0A3N4I9E3"/>
<comment type="subcellular location">
    <subcellularLocation>
        <location evidence="1">Nucleus</location>
    </subcellularLocation>
</comment>
<feature type="compositionally biased region" description="Acidic residues" evidence="8">
    <location>
        <begin position="1152"/>
        <end position="1161"/>
    </location>
</feature>
<dbReference type="InterPro" id="IPR044998">
    <property type="entry name" value="Timeless"/>
</dbReference>
<accession>A0A3N4I9E3</accession>
<sequence length="1238" mass="141203">MSSPRHNDKHRANSVDPDEYRDANDTVDPYLRAHVHSLVAALGGPSPVKGGGYVLGDEAQYVLRDLKKWLRAYDEKLNRLDVARCLAESKLVGNDLVEILASWPEDKVEDRRWYRLALSCLELLVPLTWPLERREEMTVNHHRHITYLEYAQTGYKRAILHHRSRKVLKNCVKIALPSLAVPLKERESRDDNIIRLVLYFLRNIAAIRHPDPTEDDTGEDIGRDATIKAFEKDNVLHLMLAISSGMGEDFNVQDVPVSEILFHLLKGVNMKELFMTETQLANKEKENLASLLALEKGMDIARNRDGPTRHNRFGTQIMLTRENGKTATISGQDVLASKEKGLQKIDSSKKWRKPKGGKRQSHEDVYVPVHLSTSAKKIMREFVENFIDAGFNPLFHHIRKDIARDEDRFATSHVRVFFYLVAWFLEAERMRREAALRDNPKEVADSFSIIASVMNQETLIIIQKHMKKWWELKMWSELESVMKCFTQILLTVQDMAASPFEEDQEIAENIQSRIFYEESTLDLVHTILRGYTTQTFDYLNIITELTHVHTKMLERYSKQNTHMFVRAKKSKSSKKKKDATDKNDDSEPEIQQENSTALKEKAFDFKRFEAKLLNNSSVDSFVTFLSYYKELDYSQIKRALSFFHRVFVKRKMEIALYRLDIVELFYRIMQDSEGLPPTHPAYKELDQFTKYLIKCLVRKLQTTPCLYVELLFSKIPKTAYYLMHGRDQEIETRAAATRAAAIFHVKGNMPHDEQIGVTIAALIDENHKDVVEWIRDVLDSAAKERRLWESEREARKLTEAAVNLTAVDDGGAQDAVKDTELPPVIPIQFGTEERKKLLFKNAKLRLLCTLVGAEIQGERDDVNSAWILPNSLSASKLEEYLQTFRKYLEKRIELPEGQTPANLIKRKPAPRKSAHTVSDSESSEEDDDFIVGDSVGESGMGGGAGGEGAGKSREGKSKRKKRAKDGVDGINQGPRKSKGRRERGELNEYELAIEKKLAEERRLKKQKEKDERNAQVKSSMYIDTSDEEYAEVEVEKDKKRRAVLKEKLSMVQDKAPEVQKAIADIYGGSDASEDDNEDAMDVDNAEPTSKRATPKKAPPKRKRATRHPSSDGDEAIGDDQDMADTEDSDSGAPTIQRRKPKVTRKRRTPTPIDDEDEEMEDVSPPKKRIKSTSRRMVSLDSDDSDDQGGEDHNMTTSQKVSPLVMSGSDDDEDSGPVVSKPSARSRAVAMLLSDDEDE</sequence>
<proteinExistence type="inferred from homology"/>
<feature type="compositionally biased region" description="Acidic residues" evidence="8">
    <location>
        <begin position="1111"/>
        <end position="1129"/>
    </location>
</feature>
<feature type="compositionally biased region" description="Basic and acidic residues" evidence="8">
    <location>
        <begin position="982"/>
        <end position="1014"/>
    </location>
</feature>
<feature type="compositionally biased region" description="Acidic residues" evidence="8">
    <location>
        <begin position="921"/>
        <end position="930"/>
    </location>
</feature>
<dbReference type="Pfam" id="PF04821">
    <property type="entry name" value="TIMELESS"/>
    <property type="match status" value="1"/>
</dbReference>
<dbReference type="Proteomes" id="UP000275078">
    <property type="component" value="Unassembled WGS sequence"/>
</dbReference>
<dbReference type="GO" id="GO:0043111">
    <property type="term" value="P:replication fork arrest"/>
    <property type="evidence" value="ECO:0007669"/>
    <property type="project" value="TreeGrafter"/>
</dbReference>
<dbReference type="EMBL" id="ML119669">
    <property type="protein sequence ID" value="RPA82703.1"/>
    <property type="molecule type" value="Genomic_DNA"/>
</dbReference>
<reference evidence="10 11" key="1">
    <citation type="journal article" date="2018" name="Nat. Ecol. Evol.">
        <title>Pezizomycetes genomes reveal the molecular basis of ectomycorrhizal truffle lifestyle.</title>
        <authorList>
            <person name="Murat C."/>
            <person name="Payen T."/>
            <person name="Noel B."/>
            <person name="Kuo A."/>
            <person name="Morin E."/>
            <person name="Chen J."/>
            <person name="Kohler A."/>
            <person name="Krizsan K."/>
            <person name="Balestrini R."/>
            <person name="Da Silva C."/>
            <person name="Montanini B."/>
            <person name="Hainaut M."/>
            <person name="Levati E."/>
            <person name="Barry K.W."/>
            <person name="Belfiori B."/>
            <person name="Cichocki N."/>
            <person name="Clum A."/>
            <person name="Dockter R.B."/>
            <person name="Fauchery L."/>
            <person name="Guy J."/>
            <person name="Iotti M."/>
            <person name="Le Tacon F."/>
            <person name="Lindquist E.A."/>
            <person name="Lipzen A."/>
            <person name="Malagnac F."/>
            <person name="Mello A."/>
            <person name="Molinier V."/>
            <person name="Miyauchi S."/>
            <person name="Poulain J."/>
            <person name="Riccioni C."/>
            <person name="Rubini A."/>
            <person name="Sitrit Y."/>
            <person name="Splivallo R."/>
            <person name="Traeger S."/>
            <person name="Wang M."/>
            <person name="Zifcakova L."/>
            <person name="Wipf D."/>
            <person name="Zambonelli A."/>
            <person name="Paolocci F."/>
            <person name="Nowrousian M."/>
            <person name="Ottonello S."/>
            <person name="Baldrian P."/>
            <person name="Spatafora J.W."/>
            <person name="Henrissat B."/>
            <person name="Nagy L.G."/>
            <person name="Aury J.M."/>
            <person name="Wincker P."/>
            <person name="Grigoriev I.V."/>
            <person name="Bonfante P."/>
            <person name="Martin F.M."/>
        </authorList>
    </citation>
    <scope>NUCLEOTIDE SEQUENCE [LARGE SCALE GENOMIC DNA]</scope>
    <source>
        <strain evidence="10 11">RN42</strain>
    </source>
</reference>
<evidence type="ECO:0000259" key="9">
    <source>
        <dbReference type="Pfam" id="PF04821"/>
    </source>
</evidence>
<evidence type="ECO:0000256" key="7">
    <source>
        <dbReference type="ARBA" id="ARBA00023306"/>
    </source>
</evidence>
<keyword evidence="6" id="KW-0469">Meiosis</keyword>
<name>A0A3N4I9E3_ASCIM</name>
<dbReference type="InterPro" id="IPR006906">
    <property type="entry name" value="Timeless_N"/>
</dbReference>
<comment type="similarity">
    <text evidence="2">Belongs to the timeless family.</text>
</comment>
<dbReference type="GO" id="GO:0003677">
    <property type="term" value="F:DNA binding"/>
    <property type="evidence" value="ECO:0007669"/>
    <property type="project" value="TreeGrafter"/>
</dbReference>
<feature type="region of interest" description="Disordered" evidence="8">
    <location>
        <begin position="1062"/>
        <end position="1238"/>
    </location>
</feature>
<gene>
    <name evidence="10" type="ORF">BJ508DRAFT_413880</name>
</gene>
<keyword evidence="7" id="KW-0131">Cell cycle</keyword>
<dbReference type="PANTHER" id="PTHR22940">
    <property type="entry name" value="TIMEOUT/TIMELESS-2"/>
    <property type="match status" value="1"/>
</dbReference>
<dbReference type="GO" id="GO:0006281">
    <property type="term" value="P:DNA repair"/>
    <property type="evidence" value="ECO:0007669"/>
    <property type="project" value="TreeGrafter"/>
</dbReference>
<evidence type="ECO:0000313" key="10">
    <source>
        <dbReference type="EMBL" id="RPA82703.1"/>
    </source>
</evidence>
<evidence type="ECO:0000256" key="2">
    <source>
        <dbReference type="ARBA" id="ARBA00008174"/>
    </source>
</evidence>
<feature type="compositionally biased region" description="Basic residues" evidence="8">
    <location>
        <begin position="904"/>
        <end position="914"/>
    </location>
</feature>